<keyword evidence="11" id="KW-0234">DNA repair</keyword>
<dbReference type="Gene3D" id="3.40.10.10">
    <property type="entry name" value="DNA Methylphosphotriester Repair Domain"/>
    <property type="match status" value="1"/>
</dbReference>
<accession>A0A3N5BJ31</accession>
<dbReference type="Gene3D" id="1.10.10.60">
    <property type="entry name" value="Homeodomain-like"/>
    <property type="match status" value="2"/>
</dbReference>
<evidence type="ECO:0000256" key="8">
    <source>
        <dbReference type="ARBA" id="ARBA00023125"/>
    </source>
</evidence>
<proteinExistence type="predicted"/>
<keyword evidence="2 13" id="KW-0489">Methyltransferase</keyword>
<dbReference type="PANTHER" id="PTHR43280:SF2">
    <property type="entry name" value="HTH-TYPE TRANSCRIPTIONAL REGULATOR EXSA"/>
    <property type="match status" value="1"/>
</dbReference>
<dbReference type="GO" id="GO:0032259">
    <property type="term" value="P:methylation"/>
    <property type="evidence" value="ECO:0007669"/>
    <property type="project" value="UniProtKB-KW"/>
</dbReference>
<evidence type="ECO:0000259" key="12">
    <source>
        <dbReference type="PROSITE" id="PS01124"/>
    </source>
</evidence>
<dbReference type="GO" id="GO:0008168">
    <property type="term" value="F:methyltransferase activity"/>
    <property type="evidence" value="ECO:0007669"/>
    <property type="project" value="UniProtKB-KW"/>
</dbReference>
<name>A0A3N5BJ31_9BACI</name>
<dbReference type="SMART" id="SM00342">
    <property type="entry name" value="HTH_ARAC"/>
    <property type="match status" value="1"/>
</dbReference>
<keyword evidence="10" id="KW-0804">Transcription</keyword>
<dbReference type="Pfam" id="PF12833">
    <property type="entry name" value="HTH_18"/>
    <property type="match status" value="1"/>
</dbReference>
<dbReference type="PIRSF" id="PIRSF000408">
    <property type="entry name" value="Alkyltransferas_AdaA"/>
    <property type="match status" value="1"/>
</dbReference>
<dbReference type="PANTHER" id="PTHR43280">
    <property type="entry name" value="ARAC-FAMILY TRANSCRIPTIONAL REGULATOR"/>
    <property type="match status" value="1"/>
</dbReference>
<dbReference type="PROSITE" id="PS01124">
    <property type="entry name" value="HTH_ARAC_FAMILY_2"/>
    <property type="match status" value="1"/>
</dbReference>
<keyword evidence="5" id="KW-0227">DNA damage</keyword>
<keyword evidence="4" id="KW-0479">Metal-binding</keyword>
<keyword evidence="6" id="KW-0862">Zinc</keyword>
<keyword evidence="7" id="KW-0805">Transcription regulation</keyword>
<evidence type="ECO:0000256" key="2">
    <source>
        <dbReference type="ARBA" id="ARBA00022603"/>
    </source>
</evidence>
<feature type="domain" description="HTH araC/xylS-type" evidence="12">
    <location>
        <begin position="89"/>
        <end position="187"/>
    </location>
</feature>
<evidence type="ECO:0000256" key="3">
    <source>
        <dbReference type="ARBA" id="ARBA00022679"/>
    </source>
</evidence>
<dbReference type="RefSeq" id="WP_170158431.1">
    <property type="nucleotide sequence ID" value="NZ_RKRF01000007.1"/>
</dbReference>
<evidence type="ECO:0000313" key="13">
    <source>
        <dbReference type="EMBL" id="RPF55290.1"/>
    </source>
</evidence>
<dbReference type="FunFam" id="3.40.10.10:FF:000001">
    <property type="entry name" value="DNA-3-methyladenine glycosylase 2"/>
    <property type="match status" value="1"/>
</dbReference>
<gene>
    <name evidence="13" type="ORF">EDC24_0161</name>
</gene>
<dbReference type="AlphaFoldDB" id="A0A3N5BJ31"/>
<dbReference type="InterPro" id="IPR004026">
    <property type="entry name" value="Ada_DNA_repair_Zn-bd"/>
</dbReference>
<evidence type="ECO:0000256" key="5">
    <source>
        <dbReference type="ARBA" id="ARBA00022763"/>
    </source>
</evidence>
<evidence type="ECO:0000256" key="7">
    <source>
        <dbReference type="ARBA" id="ARBA00023015"/>
    </source>
</evidence>
<dbReference type="InterPro" id="IPR018060">
    <property type="entry name" value="HTH_AraC"/>
</dbReference>
<dbReference type="SUPFAM" id="SSF57884">
    <property type="entry name" value="Ada DNA repair protein, N-terminal domain (N-Ada 10)"/>
    <property type="match status" value="1"/>
</dbReference>
<reference evidence="13 14" key="1">
    <citation type="submission" date="2018-11" db="EMBL/GenBank/DDBJ databases">
        <title>Genomic Encyclopedia of Type Strains, Phase IV (KMG-IV): sequencing the most valuable type-strain genomes for metagenomic binning, comparative biology and taxonomic classification.</title>
        <authorList>
            <person name="Goeker M."/>
        </authorList>
    </citation>
    <scope>NUCLEOTIDE SEQUENCE [LARGE SCALE GENOMIC DNA]</scope>
    <source>
        <strain evidence="13 14">DSM 18090</strain>
    </source>
</reference>
<dbReference type="Pfam" id="PF02805">
    <property type="entry name" value="Ada_Zn_binding"/>
    <property type="match status" value="1"/>
</dbReference>
<keyword evidence="3 13" id="KW-0808">Transferase</keyword>
<dbReference type="GO" id="GO:0008270">
    <property type="term" value="F:zinc ion binding"/>
    <property type="evidence" value="ECO:0007669"/>
    <property type="project" value="InterPro"/>
</dbReference>
<evidence type="ECO:0000256" key="9">
    <source>
        <dbReference type="ARBA" id="ARBA00023159"/>
    </source>
</evidence>
<evidence type="ECO:0000256" key="4">
    <source>
        <dbReference type="ARBA" id="ARBA00022723"/>
    </source>
</evidence>
<dbReference type="InterPro" id="IPR009057">
    <property type="entry name" value="Homeodomain-like_sf"/>
</dbReference>
<comment type="cofactor">
    <cofactor evidence="1">
        <name>Zn(2+)</name>
        <dbReference type="ChEBI" id="CHEBI:29105"/>
    </cofactor>
</comment>
<evidence type="ECO:0000256" key="6">
    <source>
        <dbReference type="ARBA" id="ARBA00022833"/>
    </source>
</evidence>
<keyword evidence="9" id="KW-0010">Activator</keyword>
<dbReference type="GO" id="GO:0043565">
    <property type="term" value="F:sequence-specific DNA binding"/>
    <property type="evidence" value="ECO:0007669"/>
    <property type="project" value="InterPro"/>
</dbReference>
<evidence type="ECO:0000256" key="11">
    <source>
        <dbReference type="ARBA" id="ARBA00023204"/>
    </source>
</evidence>
<dbReference type="EMBL" id="RKRF01000007">
    <property type="protein sequence ID" value="RPF55290.1"/>
    <property type="molecule type" value="Genomic_DNA"/>
</dbReference>
<keyword evidence="14" id="KW-1185">Reference proteome</keyword>
<dbReference type="SUPFAM" id="SSF46689">
    <property type="entry name" value="Homeodomain-like"/>
    <property type="match status" value="2"/>
</dbReference>
<evidence type="ECO:0000313" key="14">
    <source>
        <dbReference type="Proteomes" id="UP000276443"/>
    </source>
</evidence>
<organism evidence="13 14">
    <name type="scientific">Aquisalibacillus elongatus</name>
    <dbReference type="NCBI Taxonomy" id="485577"/>
    <lineage>
        <taxon>Bacteria</taxon>
        <taxon>Bacillati</taxon>
        <taxon>Bacillota</taxon>
        <taxon>Bacilli</taxon>
        <taxon>Bacillales</taxon>
        <taxon>Bacillaceae</taxon>
        <taxon>Aquisalibacillus</taxon>
    </lineage>
</organism>
<comment type="caution">
    <text evidence="13">The sequence shown here is derived from an EMBL/GenBank/DDBJ whole genome shotgun (WGS) entry which is preliminary data.</text>
</comment>
<dbReference type="GO" id="GO:0006307">
    <property type="term" value="P:DNA alkylation repair"/>
    <property type="evidence" value="ECO:0007669"/>
    <property type="project" value="UniProtKB-ARBA"/>
</dbReference>
<dbReference type="GO" id="GO:0003700">
    <property type="term" value="F:DNA-binding transcription factor activity"/>
    <property type="evidence" value="ECO:0007669"/>
    <property type="project" value="InterPro"/>
</dbReference>
<protein>
    <submittedName>
        <fullName evidence="13">AraC family transcriptional regulator of adaptative response / methylphosphotriester-DNA alkyltransferase methyltransferase</fullName>
    </submittedName>
</protein>
<keyword evidence="8" id="KW-0238">DNA-binding</keyword>
<evidence type="ECO:0000256" key="1">
    <source>
        <dbReference type="ARBA" id="ARBA00001947"/>
    </source>
</evidence>
<sequence length="194" mass="22564">MLNQNSFSKEIMWEATVSCNPEYDGMFFYAIKTTGIFCRPSCRSKTPKYKNVSFFLNAANAQKDGYRPCKRCRPDLKRTTYDPLESIIVDTQKMIELNYWKDIHLNDIASGVGVSPFYLNRLFKNRTELTPRMYLENVRIEKAKELLTSTTLNSTEVGYQVGYKSISSFYNAFKRRTRFTPSQFQAKGVEKIQS</sequence>
<dbReference type="InterPro" id="IPR016220">
    <property type="entry name" value="Me-P-triester_DNA_alkyl-Trfase"/>
</dbReference>
<dbReference type="Proteomes" id="UP000276443">
    <property type="component" value="Unassembled WGS sequence"/>
</dbReference>
<dbReference type="InterPro" id="IPR035451">
    <property type="entry name" value="Ada-like_dom_sf"/>
</dbReference>
<evidence type="ECO:0000256" key="10">
    <source>
        <dbReference type="ARBA" id="ARBA00023163"/>
    </source>
</evidence>